<evidence type="ECO:0000313" key="2">
    <source>
        <dbReference type="Proteomes" id="UP000650511"/>
    </source>
</evidence>
<sequence length="129" mass="13945">MLPSTAAPAPEEGSVLVRVTARDRGWARRLPTVPEAAELTVTVGHPELLPVDVDDLLAGGYRIAGVAAAHRPVGRNVDVLVPLGLRERHEDWFRDLLAGAERVFDLRLGPVQRVLAAEIQLHLRALATG</sequence>
<dbReference type="Proteomes" id="UP000650511">
    <property type="component" value="Unassembled WGS sequence"/>
</dbReference>
<reference evidence="1" key="1">
    <citation type="journal article" date="2014" name="Int. J. Syst. Evol. Microbiol.">
        <title>Complete genome sequence of Corynebacterium casei LMG S-19264T (=DSM 44701T), isolated from a smear-ripened cheese.</title>
        <authorList>
            <consortium name="US DOE Joint Genome Institute (JGI-PGF)"/>
            <person name="Walter F."/>
            <person name="Albersmeier A."/>
            <person name="Kalinowski J."/>
            <person name="Ruckert C."/>
        </authorList>
    </citation>
    <scope>NUCLEOTIDE SEQUENCE</scope>
    <source>
        <strain evidence="1">CGMCC 1.14988</strain>
    </source>
</reference>
<dbReference type="EMBL" id="BMHA01000004">
    <property type="protein sequence ID" value="GGI05106.1"/>
    <property type="molecule type" value="Genomic_DNA"/>
</dbReference>
<accession>A0A8J3ADW9</accession>
<reference evidence="1" key="2">
    <citation type="submission" date="2020-09" db="EMBL/GenBank/DDBJ databases">
        <authorList>
            <person name="Sun Q."/>
            <person name="Zhou Y."/>
        </authorList>
    </citation>
    <scope>NUCLEOTIDE SEQUENCE</scope>
    <source>
        <strain evidence="1">CGMCC 1.14988</strain>
    </source>
</reference>
<gene>
    <name evidence="1" type="ORF">GCM10011354_12440</name>
</gene>
<organism evidence="1 2">
    <name type="scientific">Egicoccus halophilus</name>
    <dbReference type="NCBI Taxonomy" id="1670830"/>
    <lineage>
        <taxon>Bacteria</taxon>
        <taxon>Bacillati</taxon>
        <taxon>Actinomycetota</taxon>
        <taxon>Nitriliruptoria</taxon>
        <taxon>Egicoccales</taxon>
        <taxon>Egicoccaceae</taxon>
        <taxon>Egicoccus</taxon>
    </lineage>
</organism>
<proteinExistence type="predicted"/>
<name>A0A8J3ADW9_9ACTN</name>
<dbReference type="OrthoDB" id="9855376at2"/>
<protein>
    <submittedName>
        <fullName evidence="1">Uncharacterized protein</fullName>
    </submittedName>
</protein>
<keyword evidence="2" id="KW-1185">Reference proteome</keyword>
<comment type="caution">
    <text evidence="1">The sequence shown here is derived from an EMBL/GenBank/DDBJ whole genome shotgun (WGS) entry which is preliminary data.</text>
</comment>
<evidence type="ECO:0000313" key="1">
    <source>
        <dbReference type="EMBL" id="GGI05106.1"/>
    </source>
</evidence>
<dbReference type="RefSeq" id="WP_130649492.1">
    <property type="nucleotide sequence ID" value="NZ_BMHA01000004.1"/>
</dbReference>
<dbReference type="AlphaFoldDB" id="A0A8J3ADW9"/>